<sequence length="366" mass="40848">MSVLCPCPRWKSASVSIPTAARRYSSVAAPPKRRVWVRLAAVTLAAAGIGAYVRSRQEPLDAHLNPVSFARYKLISREPVSSTNTIFTVEPASPADNRETYELAWQTGVWSVMFKQPQLQIGRDYTPLPPREERDGAQTESLRFLIRRDPHGEVSRYLHRLQEGSRIEMRGPQVECEISPEVNGILFIAGGTGIAPALQAAYIMLRRTIQGKSPKIHILWANRKREDCAGGISDTPKTAPPKSSWWPFRSSPARVPEPSSSLTSSVNQGAIVRELHELKARYPGQITVDYFVDEENTFISTKEIKACIESIQSSSADKKMIIVSGPEGFINYMAGPKIWAHGYELQGPVKGIIQQLGLKEWEIWKL</sequence>
<organism evidence="10 11">
    <name type="scientific">Talaromyces atroroseus</name>
    <dbReference type="NCBI Taxonomy" id="1441469"/>
    <lineage>
        <taxon>Eukaryota</taxon>
        <taxon>Fungi</taxon>
        <taxon>Dikarya</taxon>
        <taxon>Ascomycota</taxon>
        <taxon>Pezizomycotina</taxon>
        <taxon>Eurotiomycetes</taxon>
        <taxon>Eurotiomycetidae</taxon>
        <taxon>Eurotiales</taxon>
        <taxon>Trichocomaceae</taxon>
        <taxon>Talaromyces</taxon>
        <taxon>Talaromyces sect. Trachyspermi</taxon>
    </lineage>
</organism>
<feature type="binding site" evidence="8">
    <location>
        <position position="123"/>
    </location>
    <ligand>
        <name>FAD</name>
        <dbReference type="ChEBI" id="CHEBI:57692"/>
    </ligand>
</feature>
<dbReference type="PANTHER" id="PTHR19370:SF189">
    <property type="entry name" value="CYTOCHROME C MITOCHONDRIAL IMPORT FACTOR CYC2"/>
    <property type="match status" value="1"/>
</dbReference>
<dbReference type="InterPro" id="IPR008333">
    <property type="entry name" value="Cbr1-like_FAD-bd_dom"/>
</dbReference>
<keyword evidence="5 8" id="KW-0274">FAD</keyword>
<reference evidence="10 11" key="1">
    <citation type="submission" date="2015-06" db="EMBL/GenBank/DDBJ databases">
        <title>Talaromyces atroroseus IBT 11181 draft genome.</title>
        <authorList>
            <person name="Rasmussen K.B."/>
            <person name="Rasmussen S."/>
            <person name="Petersen B."/>
            <person name="Sicheritz-Ponten T."/>
            <person name="Mortensen U.H."/>
            <person name="Thrane U."/>
        </authorList>
    </citation>
    <scope>NUCLEOTIDE SEQUENCE [LARGE SCALE GENOMIC DNA]</scope>
    <source>
        <strain evidence="10 11">IBT 11181</strain>
    </source>
</reference>
<comment type="subcellular location">
    <subcellularLocation>
        <location evidence="2">Membrane</location>
    </subcellularLocation>
</comment>
<dbReference type="AlphaFoldDB" id="A0A225ADC2"/>
<feature type="binding site" evidence="8">
    <location>
        <position position="154"/>
    </location>
    <ligand>
        <name>FAD</name>
        <dbReference type="ChEBI" id="CHEBI:57692"/>
    </ligand>
</feature>
<comment type="cofactor">
    <cofactor evidence="1 8">
        <name>FAD</name>
        <dbReference type="ChEBI" id="CHEBI:57692"/>
    </cofactor>
</comment>
<name>A0A225ADC2_TALAT</name>
<feature type="domain" description="FAD-binding FR-type" evidence="9">
    <location>
        <begin position="67"/>
        <end position="179"/>
    </location>
</feature>
<dbReference type="InterPro" id="IPR001834">
    <property type="entry name" value="CBR-like"/>
</dbReference>
<keyword evidence="4 8" id="KW-0285">Flavoprotein</keyword>
<evidence type="ECO:0000259" key="9">
    <source>
        <dbReference type="PROSITE" id="PS51384"/>
    </source>
</evidence>
<evidence type="ECO:0000256" key="3">
    <source>
        <dbReference type="ARBA" id="ARBA00006105"/>
    </source>
</evidence>
<dbReference type="SUPFAM" id="SSF52343">
    <property type="entry name" value="Ferredoxin reductase-like, C-terminal NADP-linked domain"/>
    <property type="match status" value="1"/>
</dbReference>
<dbReference type="Gene3D" id="3.40.50.80">
    <property type="entry name" value="Nucleotide-binding domain of ferredoxin-NADP reductase (FNR) module"/>
    <property type="match status" value="1"/>
</dbReference>
<gene>
    <name evidence="10" type="ORF">UA08_07910</name>
</gene>
<comment type="similarity">
    <text evidence="3">Belongs to the flavoprotein pyridine nucleotide cytochrome reductase family.</text>
</comment>
<dbReference type="InterPro" id="IPR017927">
    <property type="entry name" value="FAD-bd_FR_type"/>
</dbReference>
<feature type="binding site" evidence="8">
    <location>
        <position position="145"/>
    </location>
    <ligand>
        <name>FAD</name>
        <dbReference type="ChEBI" id="CHEBI:57692"/>
    </ligand>
</feature>
<dbReference type="GO" id="GO:0016491">
    <property type="term" value="F:oxidoreductase activity"/>
    <property type="evidence" value="ECO:0007669"/>
    <property type="project" value="UniProtKB-KW"/>
</dbReference>
<accession>A0A225ADC2</accession>
<dbReference type="PANTHER" id="PTHR19370">
    <property type="entry name" value="NADH-CYTOCHROME B5 REDUCTASE"/>
    <property type="match status" value="1"/>
</dbReference>
<keyword evidence="6" id="KW-0560">Oxidoreductase</keyword>
<dbReference type="InterPro" id="IPR001433">
    <property type="entry name" value="OxRdtase_FAD/NAD-bd"/>
</dbReference>
<dbReference type="PRINTS" id="PR00406">
    <property type="entry name" value="CYTB5RDTASE"/>
</dbReference>
<dbReference type="OrthoDB" id="432685at2759"/>
<evidence type="ECO:0000256" key="8">
    <source>
        <dbReference type="PIRSR" id="PIRSR601834-1"/>
    </source>
</evidence>
<keyword evidence="7" id="KW-0472">Membrane</keyword>
<dbReference type="GO" id="GO:0016020">
    <property type="term" value="C:membrane"/>
    <property type="evidence" value="ECO:0007669"/>
    <property type="project" value="UniProtKB-SubCell"/>
</dbReference>
<dbReference type="EMBL" id="LFMY01000013">
    <property type="protein sequence ID" value="OKL56943.1"/>
    <property type="molecule type" value="Genomic_DNA"/>
</dbReference>
<evidence type="ECO:0000256" key="5">
    <source>
        <dbReference type="ARBA" id="ARBA00022827"/>
    </source>
</evidence>
<protein>
    <recommendedName>
        <fullName evidence="9">FAD-binding FR-type domain-containing protein</fullName>
    </recommendedName>
</protein>
<evidence type="ECO:0000313" key="10">
    <source>
        <dbReference type="EMBL" id="OKL56943.1"/>
    </source>
</evidence>
<evidence type="ECO:0000256" key="4">
    <source>
        <dbReference type="ARBA" id="ARBA00022630"/>
    </source>
</evidence>
<dbReference type="InterPro" id="IPR017938">
    <property type="entry name" value="Riboflavin_synthase-like_b-brl"/>
</dbReference>
<feature type="binding site" evidence="8">
    <location>
        <position position="125"/>
    </location>
    <ligand>
        <name>FAD</name>
        <dbReference type="ChEBI" id="CHEBI:57692"/>
    </ligand>
</feature>
<dbReference type="PROSITE" id="PS51384">
    <property type="entry name" value="FAD_FR"/>
    <property type="match status" value="1"/>
</dbReference>
<evidence type="ECO:0000256" key="1">
    <source>
        <dbReference type="ARBA" id="ARBA00001974"/>
    </source>
</evidence>
<evidence type="ECO:0000256" key="7">
    <source>
        <dbReference type="ARBA" id="ARBA00023136"/>
    </source>
</evidence>
<dbReference type="STRING" id="1441469.A0A225ADC2"/>
<evidence type="ECO:0000313" key="11">
    <source>
        <dbReference type="Proteomes" id="UP000214365"/>
    </source>
</evidence>
<dbReference type="Pfam" id="PF00175">
    <property type="entry name" value="NAD_binding_1"/>
    <property type="match status" value="1"/>
</dbReference>
<dbReference type="CDD" id="cd06183">
    <property type="entry name" value="cyt_b5_reduct_like"/>
    <property type="match status" value="1"/>
</dbReference>
<dbReference type="RefSeq" id="XP_020117064.1">
    <property type="nucleotide sequence ID" value="XM_020262813.1"/>
</dbReference>
<dbReference type="SUPFAM" id="SSF63380">
    <property type="entry name" value="Riboflavin synthase domain-like"/>
    <property type="match status" value="1"/>
</dbReference>
<dbReference type="Gene3D" id="2.40.30.10">
    <property type="entry name" value="Translation factors"/>
    <property type="match status" value="1"/>
</dbReference>
<dbReference type="Proteomes" id="UP000214365">
    <property type="component" value="Unassembled WGS sequence"/>
</dbReference>
<comment type="caution">
    <text evidence="10">The sequence shown here is derived from an EMBL/GenBank/DDBJ whole genome shotgun (WGS) entry which is preliminary data.</text>
</comment>
<proteinExistence type="inferred from homology"/>
<dbReference type="GO" id="GO:0005739">
    <property type="term" value="C:mitochondrion"/>
    <property type="evidence" value="ECO:0007669"/>
    <property type="project" value="TreeGrafter"/>
</dbReference>
<evidence type="ECO:0000256" key="6">
    <source>
        <dbReference type="ARBA" id="ARBA00023002"/>
    </source>
</evidence>
<evidence type="ECO:0000256" key="2">
    <source>
        <dbReference type="ARBA" id="ARBA00004370"/>
    </source>
</evidence>
<dbReference type="Pfam" id="PF00970">
    <property type="entry name" value="FAD_binding_6"/>
    <property type="match status" value="1"/>
</dbReference>
<feature type="binding site" evidence="8">
    <location>
        <position position="155"/>
    </location>
    <ligand>
        <name>FAD</name>
        <dbReference type="ChEBI" id="CHEBI:57692"/>
    </ligand>
</feature>
<dbReference type="GeneID" id="31007666"/>
<dbReference type="InterPro" id="IPR039261">
    <property type="entry name" value="FNR_nucleotide-bd"/>
</dbReference>
<keyword evidence="11" id="KW-1185">Reference proteome</keyword>